<evidence type="ECO:0000313" key="2">
    <source>
        <dbReference type="Proteomes" id="UP000887013"/>
    </source>
</evidence>
<dbReference type="AlphaFoldDB" id="A0A8X6P0J4"/>
<reference evidence="1" key="1">
    <citation type="submission" date="2020-08" db="EMBL/GenBank/DDBJ databases">
        <title>Multicomponent nature underlies the extraordinary mechanical properties of spider dragline silk.</title>
        <authorList>
            <person name="Kono N."/>
            <person name="Nakamura H."/>
            <person name="Mori M."/>
            <person name="Yoshida Y."/>
            <person name="Ohtoshi R."/>
            <person name="Malay A.D."/>
            <person name="Moran D.A.P."/>
            <person name="Tomita M."/>
            <person name="Numata K."/>
            <person name="Arakawa K."/>
        </authorList>
    </citation>
    <scope>NUCLEOTIDE SEQUENCE</scope>
</reference>
<gene>
    <name evidence="1" type="ORF">NPIL_483151</name>
</gene>
<sequence>MRQATINTDALDPDPILRCMPTNDLLKLDRVRSRRPSLRQTRSASVAAEMETLVSESAARTSSLRDAGRRLGLPPSPTFFIEFLISIHTNYNLAMNSCSRIP</sequence>
<evidence type="ECO:0000313" key="1">
    <source>
        <dbReference type="EMBL" id="GFT42161.1"/>
    </source>
</evidence>
<comment type="caution">
    <text evidence="1">The sequence shown here is derived from an EMBL/GenBank/DDBJ whole genome shotgun (WGS) entry which is preliminary data.</text>
</comment>
<accession>A0A8X6P0J4</accession>
<proteinExistence type="predicted"/>
<name>A0A8X6P0J4_NEPPI</name>
<organism evidence="1 2">
    <name type="scientific">Nephila pilipes</name>
    <name type="common">Giant wood spider</name>
    <name type="synonym">Nephila maculata</name>
    <dbReference type="NCBI Taxonomy" id="299642"/>
    <lineage>
        <taxon>Eukaryota</taxon>
        <taxon>Metazoa</taxon>
        <taxon>Ecdysozoa</taxon>
        <taxon>Arthropoda</taxon>
        <taxon>Chelicerata</taxon>
        <taxon>Arachnida</taxon>
        <taxon>Araneae</taxon>
        <taxon>Araneomorphae</taxon>
        <taxon>Entelegynae</taxon>
        <taxon>Araneoidea</taxon>
        <taxon>Nephilidae</taxon>
        <taxon>Nephila</taxon>
    </lineage>
</organism>
<dbReference type="OrthoDB" id="9981685at2759"/>
<dbReference type="EMBL" id="BMAW01110223">
    <property type="protein sequence ID" value="GFT42161.1"/>
    <property type="molecule type" value="Genomic_DNA"/>
</dbReference>
<keyword evidence="2" id="KW-1185">Reference proteome</keyword>
<protein>
    <submittedName>
        <fullName evidence="1">Uncharacterized protein</fullName>
    </submittedName>
</protein>
<dbReference type="Proteomes" id="UP000887013">
    <property type="component" value="Unassembled WGS sequence"/>
</dbReference>